<keyword evidence="1" id="KW-1133">Transmembrane helix</keyword>
<keyword evidence="1" id="KW-0812">Transmembrane</keyword>
<organism evidence="2">
    <name type="scientific">Rhipicephalus zambeziensis</name>
    <dbReference type="NCBI Taxonomy" id="60191"/>
    <lineage>
        <taxon>Eukaryota</taxon>
        <taxon>Metazoa</taxon>
        <taxon>Ecdysozoa</taxon>
        <taxon>Arthropoda</taxon>
        <taxon>Chelicerata</taxon>
        <taxon>Arachnida</taxon>
        <taxon>Acari</taxon>
        <taxon>Parasitiformes</taxon>
        <taxon>Ixodida</taxon>
        <taxon>Ixodoidea</taxon>
        <taxon>Ixodidae</taxon>
        <taxon>Rhipicephalinae</taxon>
        <taxon>Rhipicephalus</taxon>
        <taxon>Rhipicephalus</taxon>
    </lineage>
</organism>
<evidence type="ECO:0000256" key="1">
    <source>
        <dbReference type="SAM" id="Phobius"/>
    </source>
</evidence>
<feature type="transmembrane region" description="Helical" evidence="1">
    <location>
        <begin position="56"/>
        <end position="74"/>
    </location>
</feature>
<sequence length="117" mass="13493">MAHTVRYVISDKISCTCYIAVVPVMSLQGLCMYIWLLVSDIPSKLPCHTRISHMPLVFKVFNMWTIFFFFPWYVTIKLNIYHSMCHLTFSYCTSGKIVALHSVDLGLGPPLLKFFHA</sequence>
<accession>A0A224Y4Y8</accession>
<protein>
    <submittedName>
        <fullName evidence="2">Uncharacterized protein</fullName>
    </submittedName>
</protein>
<proteinExistence type="predicted"/>
<name>A0A224Y4Y8_9ACAR</name>
<evidence type="ECO:0000313" key="2">
    <source>
        <dbReference type="EMBL" id="MAA12616.1"/>
    </source>
</evidence>
<feature type="transmembrane region" description="Helical" evidence="1">
    <location>
        <begin position="15"/>
        <end position="36"/>
    </location>
</feature>
<dbReference type="EMBL" id="GFPF01001470">
    <property type="protein sequence ID" value="MAA12616.1"/>
    <property type="molecule type" value="Transcribed_RNA"/>
</dbReference>
<dbReference type="AlphaFoldDB" id="A0A224Y4Y8"/>
<reference evidence="2" key="1">
    <citation type="journal article" date="2017" name="Parasit. Vectors">
        <title>Sialotranscriptomics of Rhipicephalus zambeziensis reveals intricate expression profiles of secretory proteins and suggests tight temporal transcriptional regulation during blood-feeding.</title>
        <authorList>
            <person name="de Castro M.H."/>
            <person name="de Klerk D."/>
            <person name="Pienaar R."/>
            <person name="Rees D.J.G."/>
            <person name="Mans B.J."/>
        </authorList>
    </citation>
    <scope>NUCLEOTIDE SEQUENCE</scope>
    <source>
        <tissue evidence="2">Salivary glands</tissue>
    </source>
</reference>
<keyword evidence="1" id="KW-0472">Membrane</keyword>